<proteinExistence type="predicted"/>
<dbReference type="InterPro" id="IPR019861">
    <property type="entry name" value="PorP/SprF_Bacteroidetes"/>
</dbReference>
<feature type="transmembrane region" description="Helical" evidence="1">
    <location>
        <begin position="18"/>
        <end position="38"/>
    </location>
</feature>
<keyword evidence="1" id="KW-0472">Membrane</keyword>
<dbReference type="Pfam" id="PF11751">
    <property type="entry name" value="PorP_SprF"/>
    <property type="match status" value="1"/>
</dbReference>
<evidence type="ECO:0008006" key="3">
    <source>
        <dbReference type="Google" id="ProtNLM"/>
    </source>
</evidence>
<evidence type="ECO:0000256" key="1">
    <source>
        <dbReference type="SAM" id="Phobius"/>
    </source>
</evidence>
<accession>A0A644W677</accession>
<sequence>MRKSINVFLNTLEAVRKYLLPFLFFIAAYNLLLFLQLQYRTMHKVRMRRLFLQLIILLGGMNVAYGQYDAQFSQYWMAMGYYNPAVAGNTDNINLFALHRQQWIGIEGAPKSFFVSADMPLTFGKTTHGVGVVGFTETIGLFQNTHVSAQYAYKKKLFGGILSIGIQAGMVNQSFDGTKVDIPESEFHTGTDEGIPNTKVEAMVLDLNAGIYYSHKDFYAGIASTHISEPELALTENVYSYIGRAYNLTGGYNIQLSNPLYELQPSVFMKTDMQSFQTDITARLVYNKMFNGGLSWRVNESVVLSIGALIGGFQVGYAYDFPTSAILKGSTGSHELMIRYKLKLTKTKTGKNKHKSVRIL</sequence>
<dbReference type="AlphaFoldDB" id="A0A644W677"/>
<feature type="transmembrane region" description="Helical" evidence="1">
    <location>
        <begin position="50"/>
        <end position="68"/>
    </location>
</feature>
<dbReference type="NCBIfam" id="TIGR03519">
    <property type="entry name" value="T9SS_PorP_fam"/>
    <property type="match status" value="1"/>
</dbReference>
<keyword evidence="1" id="KW-0812">Transmembrane</keyword>
<comment type="caution">
    <text evidence="2">The sequence shown here is derived from an EMBL/GenBank/DDBJ whole genome shotgun (WGS) entry which is preliminary data.</text>
</comment>
<reference evidence="2" key="1">
    <citation type="submission" date="2019-08" db="EMBL/GenBank/DDBJ databases">
        <authorList>
            <person name="Kucharzyk K."/>
            <person name="Murdoch R.W."/>
            <person name="Higgins S."/>
            <person name="Loffler F."/>
        </authorList>
    </citation>
    <scope>NUCLEOTIDE SEQUENCE</scope>
</reference>
<name>A0A644W677_9ZZZZ</name>
<keyword evidence="1" id="KW-1133">Transmembrane helix</keyword>
<dbReference type="EMBL" id="VSSQ01000656">
    <property type="protein sequence ID" value="MPL99259.1"/>
    <property type="molecule type" value="Genomic_DNA"/>
</dbReference>
<gene>
    <name evidence="2" type="ORF">SDC9_45476</name>
</gene>
<evidence type="ECO:0000313" key="2">
    <source>
        <dbReference type="EMBL" id="MPL99259.1"/>
    </source>
</evidence>
<organism evidence="2">
    <name type="scientific">bioreactor metagenome</name>
    <dbReference type="NCBI Taxonomy" id="1076179"/>
    <lineage>
        <taxon>unclassified sequences</taxon>
        <taxon>metagenomes</taxon>
        <taxon>ecological metagenomes</taxon>
    </lineage>
</organism>
<protein>
    <recommendedName>
        <fullName evidence="3">Type IX secretion system membrane protein PorP/SprF</fullName>
    </recommendedName>
</protein>